<evidence type="ECO:0000256" key="4">
    <source>
        <dbReference type="ARBA" id="ARBA00022842"/>
    </source>
</evidence>
<evidence type="ECO:0000313" key="5">
    <source>
        <dbReference type="EMBL" id="CEA15107.1"/>
    </source>
</evidence>
<dbReference type="InterPro" id="IPR051600">
    <property type="entry name" value="Beta-PGM-like"/>
</dbReference>
<dbReference type="CDD" id="cd07505">
    <property type="entry name" value="HAD_BPGM-like"/>
    <property type="match status" value="1"/>
</dbReference>
<dbReference type="SFLD" id="SFLDG01129">
    <property type="entry name" value="C1.5:_HAD__Beta-PGM__Phosphata"/>
    <property type="match status" value="1"/>
</dbReference>
<dbReference type="GO" id="GO:0046872">
    <property type="term" value="F:metal ion binding"/>
    <property type="evidence" value="ECO:0007669"/>
    <property type="project" value="UniProtKB-KW"/>
</dbReference>
<dbReference type="STRING" id="1562970.ING2E5B_0338"/>
<keyword evidence="6" id="KW-1185">Reference proteome</keyword>
<dbReference type="InterPro" id="IPR006439">
    <property type="entry name" value="HAD-SF_hydro_IA"/>
</dbReference>
<organism evidence="5 6">
    <name type="scientific">Fermentimonas caenicola</name>
    <dbReference type="NCBI Taxonomy" id="1562970"/>
    <lineage>
        <taxon>Bacteria</taxon>
        <taxon>Pseudomonadati</taxon>
        <taxon>Bacteroidota</taxon>
        <taxon>Bacteroidia</taxon>
        <taxon>Bacteroidales</taxon>
        <taxon>Dysgonomonadaceae</taxon>
        <taxon>Fermentimonas</taxon>
    </lineage>
</organism>
<comment type="cofactor">
    <cofactor evidence="1">
        <name>Mg(2+)</name>
        <dbReference type="ChEBI" id="CHEBI:18420"/>
    </cofactor>
</comment>
<dbReference type="GO" id="GO:0003824">
    <property type="term" value="F:catalytic activity"/>
    <property type="evidence" value="ECO:0007669"/>
    <property type="project" value="UniProtKB-ARBA"/>
</dbReference>
<evidence type="ECO:0000313" key="6">
    <source>
        <dbReference type="Proteomes" id="UP000032417"/>
    </source>
</evidence>
<proteinExistence type="inferred from homology"/>
<dbReference type="Proteomes" id="UP000032417">
    <property type="component" value="Chromosome 1"/>
</dbReference>
<sequence>MTDFKTYLFDMDGVVIDSEKLHLKAMDLSLEKHNVVYDKSILNKFVGKSDESFFRYIYYNFDNRVDVEKLLEEKNRFFEGMLKELEYVDGFTEFIKVIGMKNIQKGLVTSSSKFTVKKIDELLDITHNFEVIIAEEDTQKHKPEPDPYLLGLERLEADKSMTLVIEDSLNGIASAKSAGCVVAGLTTSFDAKTLLIAGADFVVDSYAELQKRLNL</sequence>
<gene>
    <name evidence="5" type="ORF">ING2E5B_0338</name>
</gene>
<dbReference type="KEGG" id="pbt:ING2E5B_0338"/>
<dbReference type="SFLD" id="SFLDS00003">
    <property type="entry name" value="Haloacid_Dehalogenase"/>
    <property type="match status" value="1"/>
</dbReference>
<accession>A0A098BZM2</accession>
<dbReference type="PANTHER" id="PTHR46193">
    <property type="entry name" value="6-PHOSPHOGLUCONATE PHOSPHATASE"/>
    <property type="match status" value="1"/>
</dbReference>
<dbReference type="PANTHER" id="PTHR46193:SF21">
    <property type="entry name" value="SLL1138 PROTEIN"/>
    <property type="match status" value="1"/>
</dbReference>
<dbReference type="InterPro" id="IPR023214">
    <property type="entry name" value="HAD_sf"/>
</dbReference>
<dbReference type="SUPFAM" id="SSF56784">
    <property type="entry name" value="HAD-like"/>
    <property type="match status" value="1"/>
</dbReference>
<dbReference type="NCBIfam" id="TIGR01509">
    <property type="entry name" value="HAD-SF-IA-v3"/>
    <property type="match status" value="1"/>
</dbReference>
<dbReference type="HOGENOM" id="CLU_045011_13_3_10"/>
<name>A0A098BZM2_9BACT</name>
<dbReference type="SFLD" id="SFLDG01135">
    <property type="entry name" value="C1.5.6:_HAD__Beta-PGM__Phospha"/>
    <property type="match status" value="1"/>
</dbReference>
<dbReference type="InterPro" id="IPR041492">
    <property type="entry name" value="HAD_2"/>
</dbReference>
<evidence type="ECO:0000256" key="2">
    <source>
        <dbReference type="ARBA" id="ARBA00006171"/>
    </source>
</evidence>
<evidence type="ECO:0000256" key="3">
    <source>
        <dbReference type="ARBA" id="ARBA00022723"/>
    </source>
</evidence>
<dbReference type="InterPro" id="IPR023198">
    <property type="entry name" value="PGP-like_dom2"/>
</dbReference>
<dbReference type="Gene3D" id="1.10.150.240">
    <property type="entry name" value="Putative phosphatase, domain 2"/>
    <property type="match status" value="1"/>
</dbReference>
<keyword evidence="3" id="KW-0479">Metal-binding</keyword>
<dbReference type="InterPro" id="IPR036412">
    <property type="entry name" value="HAD-like_sf"/>
</dbReference>
<comment type="similarity">
    <text evidence="2">Belongs to the HAD-like hydrolase superfamily. CbbY/CbbZ/Gph/YieH family.</text>
</comment>
<reference evidence="5 6" key="1">
    <citation type="submission" date="2014-08" db="EMBL/GenBank/DDBJ databases">
        <authorList>
            <person name="Wibberg D."/>
        </authorList>
    </citation>
    <scope>NUCLEOTIDE SEQUENCE [LARGE SCALE GENOMIC DNA]</scope>
    <source>
        <strain evidence="6">ING2-E5B</strain>
    </source>
</reference>
<dbReference type="Gene3D" id="3.40.50.1000">
    <property type="entry name" value="HAD superfamily/HAD-like"/>
    <property type="match status" value="1"/>
</dbReference>
<dbReference type="AlphaFoldDB" id="A0A098BZM2"/>
<dbReference type="Pfam" id="PF13419">
    <property type="entry name" value="HAD_2"/>
    <property type="match status" value="1"/>
</dbReference>
<keyword evidence="4" id="KW-0460">Magnesium</keyword>
<dbReference type="OrthoDB" id="9797743at2"/>
<protein>
    <submittedName>
        <fullName evidence="5">Uncharacterized protein</fullName>
    </submittedName>
</protein>
<dbReference type="EMBL" id="LN515532">
    <property type="protein sequence ID" value="CEA15107.1"/>
    <property type="molecule type" value="Genomic_DNA"/>
</dbReference>
<evidence type="ECO:0000256" key="1">
    <source>
        <dbReference type="ARBA" id="ARBA00001946"/>
    </source>
</evidence>